<organism evidence="4">
    <name type="scientific">marine metagenome</name>
    <dbReference type="NCBI Taxonomy" id="408172"/>
    <lineage>
        <taxon>unclassified sequences</taxon>
        <taxon>metagenomes</taxon>
        <taxon>ecological metagenomes</taxon>
    </lineage>
</organism>
<dbReference type="Pfam" id="PF00383">
    <property type="entry name" value="dCMP_cyt_deam_1"/>
    <property type="match status" value="1"/>
</dbReference>
<dbReference type="InterPro" id="IPR016192">
    <property type="entry name" value="APOBEC/CMP_deaminase_Zn-bd"/>
</dbReference>
<dbReference type="AlphaFoldDB" id="A0A381QXE1"/>
<dbReference type="SUPFAM" id="SSF53927">
    <property type="entry name" value="Cytidine deaminase-like"/>
    <property type="match status" value="1"/>
</dbReference>
<proteinExistence type="predicted"/>
<keyword evidence="1" id="KW-0479">Metal-binding</keyword>
<accession>A0A381QXE1</accession>
<sequence>MTDFNQQFMLRALQLGEQARNKTGDNPWVGCVIVKDGQVLGEGYTHAVRGPHAEADAIEHAESQGHSLAGSTLYCTLEPCSFHGRTPSCAKTIVEKNISHVVLAIRDPHPQVNGEGIRVLKAGGIRVTEGIEELAVRRSLETWLKVYE</sequence>
<dbReference type="EMBL" id="UINC01001495">
    <property type="protein sequence ID" value="SUZ82203.1"/>
    <property type="molecule type" value="Genomic_DNA"/>
</dbReference>
<evidence type="ECO:0000313" key="4">
    <source>
        <dbReference type="EMBL" id="SUZ82203.1"/>
    </source>
</evidence>
<dbReference type="InterPro" id="IPR016193">
    <property type="entry name" value="Cytidine_deaminase-like"/>
</dbReference>
<feature type="domain" description="CMP/dCMP-type deaminase" evidence="3">
    <location>
        <begin position="3"/>
        <end position="120"/>
    </location>
</feature>
<dbReference type="PANTHER" id="PTHR11079">
    <property type="entry name" value="CYTOSINE DEAMINASE FAMILY MEMBER"/>
    <property type="match status" value="1"/>
</dbReference>
<reference evidence="4" key="1">
    <citation type="submission" date="2018-05" db="EMBL/GenBank/DDBJ databases">
        <authorList>
            <person name="Lanie J.A."/>
            <person name="Ng W.-L."/>
            <person name="Kazmierczak K.M."/>
            <person name="Andrzejewski T.M."/>
            <person name="Davidsen T.M."/>
            <person name="Wayne K.J."/>
            <person name="Tettelin H."/>
            <person name="Glass J.I."/>
            <person name="Rusch D."/>
            <person name="Podicherti R."/>
            <person name="Tsui H.-C.T."/>
            <person name="Winkler M.E."/>
        </authorList>
    </citation>
    <scope>NUCLEOTIDE SEQUENCE</scope>
</reference>
<dbReference type="InterPro" id="IPR002125">
    <property type="entry name" value="CMP_dCMP_dom"/>
</dbReference>
<gene>
    <name evidence="4" type="ORF">METZ01_LOCUS35057</name>
</gene>
<dbReference type="GO" id="GO:0008270">
    <property type="term" value="F:zinc ion binding"/>
    <property type="evidence" value="ECO:0007669"/>
    <property type="project" value="InterPro"/>
</dbReference>
<dbReference type="GO" id="GO:0008835">
    <property type="term" value="F:diaminohydroxyphosphoribosylaminopyrimidine deaminase activity"/>
    <property type="evidence" value="ECO:0007669"/>
    <property type="project" value="TreeGrafter"/>
</dbReference>
<keyword evidence="2" id="KW-0862">Zinc</keyword>
<evidence type="ECO:0000256" key="2">
    <source>
        <dbReference type="ARBA" id="ARBA00022833"/>
    </source>
</evidence>
<dbReference type="PANTHER" id="PTHR11079:SF162">
    <property type="entry name" value="RIBOFLAVIN BIOSYNTHESIS PROTEIN PYRD, CHLOROPLASTIC"/>
    <property type="match status" value="1"/>
</dbReference>
<dbReference type="Gene3D" id="3.40.140.10">
    <property type="entry name" value="Cytidine Deaminase, domain 2"/>
    <property type="match status" value="1"/>
</dbReference>
<evidence type="ECO:0000256" key="1">
    <source>
        <dbReference type="ARBA" id="ARBA00022723"/>
    </source>
</evidence>
<evidence type="ECO:0000259" key="3">
    <source>
        <dbReference type="PROSITE" id="PS51747"/>
    </source>
</evidence>
<name>A0A381QXE1_9ZZZZ</name>
<dbReference type="CDD" id="cd01284">
    <property type="entry name" value="Riboflavin_deaminase-reductase"/>
    <property type="match status" value="1"/>
</dbReference>
<protein>
    <recommendedName>
        <fullName evidence="3">CMP/dCMP-type deaminase domain-containing protein</fullName>
    </recommendedName>
</protein>
<dbReference type="PROSITE" id="PS51747">
    <property type="entry name" value="CYT_DCMP_DEAMINASES_2"/>
    <property type="match status" value="1"/>
</dbReference>
<dbReference type="PROSITE" id="PS00903">
    <property type="entry name" value="CYT_DCMP_DEAMINASES_1"/>
    <property type="match status" value="1"/>
</dbReference>